<evidence type="ECO:0000313" key="9">
    <source>
        <dbReference type="Proteomes" id="UP001347796"/>
    </source>
</evidence>
<evidence type="ECO:0000313" key="8">
    <source>
        <dbReference type="EMBL" id="KAK6184162.1"/>
    </source>
</evidence>
<keyword evidence="9" id="KW-1185">Reference proteome</keyword>
<feature type="domain" description="CWH43-like N-terminal" evidence="7">
    <location>
        <begin position="6"/>
        <end position="240"/>
    </location>
</feature>
<dbReference type="EMBL" id="JAZGQO010000006">
    <property type="protein sequence ID" value="KAK6184162.1"/>
    <property type="molecule type" value="Genomic_DNA"/>
</dbReference>
<evidence type="ECO:0000256" key="4">
    <source>
        <dbReference type="ARBA" id="ARBA00022989"/>
    </source>
</evidence>
<name>A0AAN8JWX3_PATCE</name>
<dbReference type="InterPro" id="IPR019402">
    <property type="entry name" value="CWH43_N"/>
</dbReference>
<feature type="transmembrane region" description="Helical" evidence="6">
    <location>
        <begin position="125"/>
        <end position="145"/>
    </location>
</feature>
<evidence type="ECO:0000259" key="7">
    <source>
        <dbReference type="Pfam" id="PF10277"/>
    </source>
</evidence>
<proteinExistence type="inferred from homology"/>
<gene>
    <name evidence="8" type="ORF">SNE40_006683</name>
</gene>
<dbReference type="GO" id="GO:0012505">
    <property type="term" value="C:endomembrane system"/>
    <property type="evidence" value="ECO:0007669"/>
    <property type="project" value="UniProtKB-SubCell"/>
</dbReference>
<keyword evidence="5 6" id="KW-0472">Membrane</keyword>
<comment type="subcellular location">
    <subcellularLocation>
        <location evidence="1">Endomembrane system</location>
        <topology evidence="1">Multi-pass membrane protein</topology>
    </subcellularLocation>
</comment>
<evidence type="ECO:0000256" key="3">
    <source>
        <dbReference type="ARBA" id="ARBA00022692"/>
    </source>
</evidence>
<sequence>MVNKVCILPFLLAVFLPVSFLITYAVAVKVGHVYAAFPYISDTGSLPPESCIFGQFVNIYAVIAALFMFVRYSQIREHYRPVEELGGVTPSRRRKLLANKVALVIGLLGDLGASMVGNFQDHAVIEAHVVGAFMAFGLGGIYAWMQSVISYGVTSLNGTTKCCRHIRIVLCSTYTVLFILMITFTTISMRLFKGKGNRNPKMWKPDDPGYDEHLVATITEWLMVVMLSLFFATFYKEFKQVGVKAKVIQKNQVGVNESV</sequence>
<dbReference type="PANTHER" id="PTHR21324:SF2">
    <property type="entry name" value="EG:22E5.9 PROTEIN"/>
    <property type="match status" value="1"/>
</dbReference>
<organism evidence="8 9">
    <name type="scientific">Patella caerulea</name>
    <name type="common">Rayed Mediterranean limpet</name>
    <dbReference type="NCBI Taxonomy" id="87958"/>
    <lineage>
        <taxon>Eukaryota</taxon>
        <taxon>Metazoa</taxon>
        <taxon>Spiralia</taxon>
        <taxon>Lophotrochozoa</taxon>
        <taxon>Mollusca</taxon>
        <taxon>Gastropoda</taxon>
        <taxon>Patellogastropoda</taxon>
        <taxon>Patelloidea</taxon>
        <taxon>Patellidae</taxon>
        <taxon>Patella</taxon>
    </lineage>
</organism>
<dbReference type="InterPro" id="IPR050911">
    <property type="entry name" value="DRAM/TMEM150_Autophagy_Mod"/>
</dbReference>
<keyword evidence="4 6" id="KW-1133">Transmembrane helix</keyword>
<comment type="similarity">
    <text evidence="2">Belongs to the DRAM/TMEM150 family.</text>
</comment>
<accession>A0AAN8JWX3</accession>
<dbReference type="Proteomes" id="UP001347796">
    <property type="component" value="Unassembled WGS sequence"/>
</dbReference>
<evidence type="ECO:0000256" key="2">
    <source>
        <dbReference type="ARBA" id="ARBA00006565"/>
    </source>
</evidence>
<feature type="transmembrane region" description="Helical" evidence="6">
    <location>
        <begin position="51"/>
        <end position="70"/>
    </location>
</feature>
<protein>
    <recommendedName>
        <fullName evidence="7">CWH43-like N-terminal domain-containing protein</fullName>
    </recommendedName>
</protein>
<evidence type="ECO:0000256" key="1">
    <source>
        <dbReference type="ARBA" id="ARBA00004127"/>
    </source>
</evidence>
<dbReference type="PANTHER" id="PTHR21324">
    <property type="entry name" value="FASTING-INDUCIBLE INTEGRAL MEMBRANE PROTEIN TM6P1-RELATED"/>
    <property type="match status" value="1"/>
</dbReference>
<keyword evidence="3 6" id="KW-0812">Transmembrane</keyword>
<evidence type="ECO:0000256" key="5">
    <source>
        <dbReference type="ARBA" id="ARBA00023136"/>
    </source>
</evidence>
<evidence type="ECO:0000256" key="6">
    <source>
        <dbReference type="SAM" id="Phobius"/>
    </source>
</evidence>
<feature type="transmembrane region" description="Helical" evidence="6">
    <location>
        <begin position="101"/>
        <end position="119"/>
    </location>
</feature>
<reference evidence="8 9" key="1">
    <citation type="submission" date="2024-01" db="EMBL/GenBank/DDBJ databases">
        <title>The genome of the rayed Mediterranean limpet Patella caerulea (Linnaeus, 1758).</title>
        <authorList>
            <person name="Anh-Thu Weber A."/>
            <person name="Halstead-Nussloch G."/>
        </authorList>
    </citation>
    <scope>NUCLEOTIDE SEQUENCE [LARGE SCALE GENOMIC DNA]</scope>
    <source>
        <strain evidence="8">AATW-2023a</strain>
        <tissue evidence="8">Whole specimen</tissue>
    </source>
</reference>
<dbReference type="AlphaFoldDB" id="A0AAN8JWX3"/>
<feature type="transmembrane region" description="Helical" evidence="6">
    <location>
        <begin position="166"/>
        <end position="193"/>
    </location>
</feature>
<feature type="transmembrane region" description="Helical" evidence="6">
    <location>
        <begin position="213"/>
        <end position="235"/>
    </location>
</feature>
<dbReference type="Pfam" id="PF10277">
    <property type="entry name" value="Frag1"/>
    <property type="match status" value="1"/>
</dbReference>
<comment type="caution">
    <text evidence="8">The sequence shown here is derived from an EMBL/GenBank/DDBJ whole genome shotgun (WGS) entry which is preliminary data.</text>
</comment>